<keyword evidence="7" id="KW-0418">Kinase</keyword>
<dbReference type="GO" id="GO:0046654">
    <property type="term" value="P:tetrahydrofolate biosynthetic process"/>
    <property type="evidence" value="ECO:0007669"/>
    <property type="project" value="UniProtKB-UniPathway"/>
</dbReference>
<evidence type="ECO:0000256" key="12">
    <source>
        <dbReference type="ARBA" id="ARBA00033413"/>
    </source>
</evidence>
<evidence type="ECO:0000259" key="13">
    <source>
        <dbReference type="Pfam" id="PF01288"/>
    </source>
</evidence>
<evidence type="ECO:0000313" key="15">
    <source>
        <dbReference type="Proteomes" id="UP000032417"/>
    </source>
</evidence>
<evidence type="ECO:0000256" key="4">
    <source>
        <dbReference type="ARBA" id="ARBA00016218"/>
    </source>
</evidence>
<keyword evidence="9" id="KW-0289">Folate biosynthesis</keyword>
<keyword evidence="15" id="KW-1185">Reference proteome</keyword>
<gene>
    <name evidence="14" type="ORF">ING2E5B_0829</name>
</gene>
<dbReference type="GO" id="GO:0003848">
    <property type="term" value="F:2-amino-4-hydroxy-6-hydroxymethyldihydropteridine diphosphokinase activity"/>
    <property type="evidence" value="ECO:0007669"/>
    <property type="project" value="UniProtKB-EC"/>
</dbReference>
<keyword evidence="6" id="KW-0547">Nucleotide-binding</keyword>
<dbReference type="GO" id="GO:0016301">
    <property type="term" value="F:kinase activity"/>
    <property type="evidence" value="ECO:0007669"/>
    <property type="project" value="UniProtKB-KW"/>
</dbReference>
<accession>A0A098BZJ2</accession>
<evidence type="ECO:0000256" key="9">
    <source>
        <dbReference type="ARBA" id="ARBA00022909"/>
    </source>
</evidence>
<dbReference type="HOGENOM" id="CLU_097916_4_1_10"/>
<evidence type="ECO:0000313" key="14">
    <source>
        <dbReference type="EMBL" id="CEA15593.1"/>
    </source>
</evidence>
<proteinExistence type="inferred from homology"/>
<keyword evidence="5" id="KW-0808">Transferase</keyword>
<dbReference type="Gene3D" id="3.30.70.560">
    <property type="entry name" value="7,8-Dihydro-6-hydroxymethylpterin-pyrophosphokinase HPPK"/>
    <property type="match status" value="1"/>
</dbReference>
<organism evidence="14 15">
    <name type="scientific">Fermentimonas caenicola</name>
    <dbReference type="NCBI Taxonomy" id="1562970"/>
    <lineage>
        <taxon>Bacteria</taxon>
        <taxon>Pseudomonadati</taxon>
        <taxon>Bacteroidota</taxon>
        <taxon>Bacteroidia</taxon>
        <taxon>Bacteroidales</taxon>
        <taxon>Dysgonomonadaceae</taxon>
        <taxon>Fermentimonas</taxon>
    </lineage>
</organism>
<evidence type="ECO:0000256" key="7">
    <source>
        <dbReference type="ARBA" id="ARBA00022777"/>
    </source>
</evidence>
<dbReference type="InterPro" id="IPR000550">
    <property type="entry name" value="Hppk"/>
</dbReference>
<protein>
    <recommendedName>
        <fullName evidence="4">2-amino-4-hydroxy-6-hydroxymethyldihydropteridine pyrophosphokinase</fullName>
        <ecNumber evidence="3">2.7.6.3</ecNumber>
    </recommendedName>
    <alternativeName>
        <fullName evidence="11">6-hydroxymethyl-7,8-dihydropterin pyrophosphokinase</fullName>
    </alternativeName>
    <alternativeName>
        <fullName evidence="12">7,8-dihydro-6-hydroxymethylpterin-pyrophosphokinase</fullName>
    </alternativeName>
</protein>
<dbReference type="PANTHER" id="PTHR43071">
    <property type="entry name" value="2-AMINO-4-HYDROXY-6-HYDROXYMETHYLDIHYDROPTERIDINE PYROPHOSPHOKINASE"/>
    <property type="match status" value="1"/>
</dbReference>
<evidence type="ECO:0000256" key="3">
    <source>
        <dbReference type="ARBA" id="ARBA00013253"/>
    </source>
</evidence>
<evidence type="ECO:0000256" key="11">
    <source>
        <dbReference type="ARBA" id="ARBA00029766"/>
    </source>
</evidence>
<dbReference type="AlphaFoldDB" id="A0A098BZJ2"/>
<evidence type="ECO:0000256" key="2">
    <source>
        <dbReference type="ARBA" id="ARBA00005810"/>
    </source>
</evidence>
<dbReference type="SUPFAM" id="SSF55083">
    <property type="entry name" value="6-hydroxymethyl-7,8-dihydropterin pyrophosphokinase, HPPK"/>
    <property type="match status" value="1"/>
</dbReference>
<evidence type="ECO:0000256" key="5">
    <source>
        <dbReference type="ARBA" id="ARBA00022679"/>
    </source>
</evidence>
<name>A0A098BZJ2_9BACT</name>
<dbReference type="EMBL" id="LN515532">
    <property type="protein sequence ID" value="CEA15593.1"/>
    <property type="molecule type" value="Genomic_DNA"/>
</dbReference>
<sequence>MFVFQFISMSTILLSIGSNTFAKTNIDKAKRMLSYLFPGIIFSEPILSEPEDDSFKYLFRNILASFETDLSQEEIIEKIKQTERAVGRTPKDKYQGKVVIDIDLLKYGEEILRPQDFEKEYIQQLLAIFVIPEPTNQTTSPDELDSLEESDI</sequence>
<comment type="pathway">
    <text evidence="1">Cofactor biosynthesis; tetrahydrofolate biosynthesis; 2-amino-4-hydroxy-6-hydroxymethyl-7,8-dihydropteridine diphosphate from 7,8-dihydroneopterin triphosphate: step 4/4.</text>
</comment>
<dbReference type="InterPro" id="IPR035907">
    <property type="entry name" value="Hppk_sf"/>
</dbReference>
<evidence type="ECO:0000256" key="8">
    <source>
        <dbReference type="ARBA" id="ARBA00022840"/>
    </source>
</evidence>
<feature type="domain" description="7,8-dihydro-6-hydroxymethylpterin-pyrophosphokinase" evidence="13">
    <location>
        <begin position="14"/>
        <end position="126"/>
    </location>
</feature>
<dbReference type="Proteomes" id="UP000032417">
    <property type="component" value="Chromosome 1"/>
</dbReference>
<dbReference type="UniPathway" id="UPA00077">
    <property type="reaction ID" value="UER00155"/>
</dbReference>
<keyword evidence="8" id="KW-0067">ATP-binding</keyword>
<evidence type="ECO:0000256" key="6">
    <source>
        <dbReference type="ARBA" id="ARBA00022741"/>
    </source>
</evidence>
<dbReference type="PANTHER" id="PTHR43071:SF1">
    <property type="entry name" value="2-AMINO-4-HYDROXY-6-HYDROXYMETHYLDIHYDROPTERIDINE PYROPHOSPHOKINASE"/>
    <property type="match status" value="1"/>
</dbReference>
<dbReference type="KEGG" id="pbt:ING2E5B_0829"/>
<dbReference type="Pfam" id="PF01288">
    <property type="entry name" value="HPPK"/>
    <property type="match status" value="1"/>
</dbReference>
<dbReference type="STRING" id="1562970.ING2E5B_0829"/>
<comment type="function">
    <text evidence="10">Catalyzes the transfer of pyrophosphate from adenosine triphosphate (ATP) to 6-hydroxymethyl-7,8-dihydropterin, an enzymatic step in folate biosynthesis pathway.</text>
</comment>
<evidence type="ECO:0000256" key="1">
    <source>
        <dbReference type="ARBA" id="ARBA00005051"/>
    </source>
</evidence>
<dbReference type="GO" id="GO:0046656">
    <property type="term" value="P:folic acid biosynthetic process"/>
    <property type="evidence" value="ECO:0007669"/>
    <property type="project" value="UniProtKB-KW"/>
</dbReference>
<reference evidence="14 15" key="1">
    <citation type="submission" date="2014-08" db="EMBL/GenBank/DDBJ databases">
        <authorList>
            <person name="Wibberg D."/>
        </authorList>
    </citation>
    <scope>NUCLEOTIDE SEQUENCE [LARGE SCALE GENOMIC DNA]</scope>
    <source>
        <strain evidence="15">ING2-E5B</strain>
    </source>
</reference>
<dbReference type="GO" id="GO:0005524">
    <property type="term" value="F:ATP binding"/>
    <property type="evidence" value="ECO:0007669"/>
    <property type="project" value="UniProtKB-KW"/>
</dbReference>
<dbReference type="EC" id="2.7.6.3" evidence="3"/>
<comment type="similarity">
    <text evidence="2">Belongs to the HPPK family.</text>
</comment>
<evidence type="ECO:0000256" key="10">
    <source>
        <dbReference type="ARBA" id="ARBA00029409"/>
    </source>
</evidence>